<keyword evidence="13" id="KW-0539">Nucleus</keyword>
<dbReference type="PROSITE" id="PS00031">
    <property type="entry name" value="NUCLEAR_REC_DBD_1"/>
    <property type="match status" value="1"/>
</dbReference>
<evidence type="ECO:0000256" key="6">
    <source>
        <dbReference type="ARBA" id="ARBA00022833"/>
    </source>
</evidence>
<dbReference type="PROSITE" id="PS51843">
    <property type="entry name" value="NR_LBD"/>
    <property type="match status" value="1"/>
</dbReference>
<comment type="caution">
    <text evidence="23">The sequence shown here is derived from an EMBL/GenBank/DDBJ whole genome shotgun (WGS) entry which is preliminary data.</text>
</comment>
<keyword evidence="12" id="KW-0206">Cytoskeleton</keyword>
<evidence type="ECO:0000256" key="17">
    <source>
        <dbReference type="ARBA" id="ARBA00074444"/>
    </source>
</evidence>
<keyword evidence="7" id="KW-0805">Transcription regulation</keyword>
<keyword evidence="6" id="KW-0862">Zinc</keyword>
<evidence type="ECO:0000256" key="9">
    <source>
        <dbReference type="ARBA" id="ARBA00023159"/>
    </source>
</evidence>
<comment type="similarity">
    <text evidence="15">Belongs to the CFAP91 family.</text>
</comment>
<keyword evidence="10" id="KW-0804">Transcription</keyword>
<gene>
    <name evidence="23" type="ORF">JEQ12_001395</name>
</gene>
<dbReference type="Pfam" id="PF00105">
    <property type="entry name" value="zf-C4"/>
    <property type="match status" value="1"/>
</dbReference>
<dbReference type="PROSITE" id="PS51030">
    <property type="entry name" value="NUCLEAR_REC_DBD_2"/>
    <property type="match status" value="1"/>
</dbReference>
<keyword evidence="9" id="KW-0010">Activator</keyword>
<keyword evidence="14" id="KW-0966">Cell projection</keyword>
<keyword evidence="20" id="KW-0175">Coiled coil</keyword>
<dbReference type="SUPFAM" id="SSF48508">
    <property type="entry name" value="Nuclear receptor ligand-binding domain"/>
    <property type="match status" value="1"/>
</dbReference>
<proteinExistence type="inferred from homology"/>
<keyword evidence="3" id="KW-0963">Cytoplasm</keyword>
<dbReference type="InterPro" id="IPR000536">
    <property type="entry name" value="Nucl_hrmn_rcpt_lig-bd"/>
</dbReference>
<evidence type="ECO:0000259" key="22">
    <source>
        <dbReference type="PROSITE" id="PS51843"/>
    </source>
</evidence>
<comment type="subcellular location">
    <subcellularLocation>
        <location evidence="1">Cytoplasm</location>
        <location evidence="1">Cytoskeleton</location>
        <location evidence="1">Cilium axoneme</location>
    </subcellularLocation>
</comment>
<dbReference type="InterPro" id="IPR013088">
    <property type="entry name" value="Znf_NHR/GATA"/>
</dbReference>
<dbReference type="GO" id="GO:0008270">
    <property type="term" value="F:zinc ion binding"/>
    <property type="evidence" value="ECO:0007669"/>
    <property type="project" value="UniProtKB-KW"/>
</dbReference>
<dbReference type="Pfam" id="PF14738">
    <property type="entry name" value="CFAP91"/>
    <property type="match status" value="1"/>
</dbReference>
<keyword evidence="8" id="KW-0238">DNA-binding</keyword>
<evidence type="ECO:0000256" key="8">
    <source>
        <dbReference type="ARBA" id="ARBA00023125"/>
    </source>
</evidence>
<dbReference type="GO" id="GO:0004879">
    <property type="term" value="F:nuclear receptor activity"/>
    <property type="evidence" value="ECO:0007669"/>
    <property type="project" value="UniProtKB-ARBA"/>
</dbReference>
<reference evidence="23 24" key="1">
    <citation type="submission" date="2020-12" db="EMBL/GenBank/DDBJ databases">
        <title>De novo assembly of Tibetan sheep genome.</title>
        <authorList>
            <person name="Li X."/>
        </authorList>
    </citation>
    <scope>NUCLEOTIDE SEQUENCE [LARGE SCALE GENOMIC DNA]</scope>
    <source>
        <tissue evidence="23">Heart</tissue>
    </source>
</reference>
<keyword evidence="4" id="KW-0479">Metal-binding</keyword>
<protein>
    <recommendedName>
        <fullName evidence="16">Cilia- and flagella-associated protein 91</fullName>
    </recommendedName>
    <alternativeName>
        <fullName evidence="17">Nuclear receptor subfamily 1 group I member 2</fullName>
    </alternativeName>
    <alternativeName>
        <fullName evidence="19">Orphan nuclear receptor PXR</fullName>
    </alternativeName>
    <alternativeName>
        <fullName evidence="18">Pregnane X receptor</fullName>
    </alternativeName>
</protein>
<name>A0A836AMV8_SHEEP</name>
<organism evidence="23 24">
    <name type="scientific">Ovis aries</name>
    <name type="common">Sheep</name>
    <dbReference type="NCBI Taxonomy" id="9940"/>
    <lineage>
        <taxon>Eukaryota</taxon>
        <taxon>Metazoa</taxon>
        <taxon>Chordata</taxon>
        <taxon>Craniata</taxon>
        <taxon>Vertebrata</taxon>
        <taxon>Euteleostomi</taxon>
        <taxon>Mammalia</taxon>
        <taxon>Eutheria</taxon>
        <taxon>Laurasiatheria</taxon>
        <taxon>Artiodactyla</taxon>
        <taxon>Ruminantia</taxon>
        <taxon>Pecora</taxon>
        <taxon>Bovidae</taxon>
        <taxon>Caprinae</taxon>
        <taxon>Ovis</taxon>
    </lineage>
</organism>
<feature type="domain" description="NR LBD" evidence="22">
    <location>
        <begin position="899"/>
        <end position="1186"/>
    </location>
</feature>
<dbReference type="FunFam" id="3.30.50.10:FF:000033">
    <property type="entry name" value="Nuclear receptor subfamily 1 group I member 2"/>
    <property type="match status" value="1"/>
</dbReference>
<evidence type="ECO:0000256" key="12">
    <source>
        <dbReference type="ARBA" id="ARBA00023212"/>
    </source>
</evidence>
<keyword evidence="11" id="KW-0675">Receptor</keyword>
<feature type="domain" description="Nuclear receptor" evidence="21">
    <location>
        <begin position="780"/>
        <end position="856"/>
    </location>
</feature>
<evidence type="ECO:0000256" key="10">
    <source>
        <dbReference type="ARBA" id="ARBA00023163"/>
    </source>
</evidence>
<dbReference type="PANTHER" id="PTHR22455">
    <property type="entry name" value="CILIA- AND FLAGELLA-ASSOCIATED PROTEIN 91"/>
    <property type="match status" value="1"/>
</dbReference>
<dbReference type="SUPFAM" id="SSF57716">
    <property type="entry name" value="Glucocorticoid receptor-like (DNA-binding domain)"/>
    <property type="match status" value="1"/>
</dbReference>
<dbReference type="GO" id="GO:0043565">
    <property type="term" value="F:sequence-specific DNA binding"/>
    <property type="evidence" value="ECO:0007669"/>
    <property type="project" value="InterPro"/>
</dbReference>
<evidence type="ECO:0000256" key="20">
    <source>
        <dbReference type="SAM" id="Coils"/>
    </source>
</evidence>
<dbReference type="Gene3D" id="3.30.50.10">
    <property type="entry name" value="Erythroid Transcription Factor GATA-1, subunit A"/>
    <property type="match status" value="1"/>
</dbReference>
<dbReference type="Gene3D" id="1.10.565.10">
    <property type="entry name" value="Retinoid X Receptor"/>
    <property type="match status" value="1"/>
</dbReference>
<evidence type="ECO:0000256" key="18">
    <source>
        <dbReference type="ARBA" id="ARBA00078912"/>
    </source>
</evidence>
<dbReference type="EMBL" id="JAEMGP010000001">
    <property type="protein sequence ID" value="KAG5215819.1"/>
    <property type="molecule type" value="Genomic_DNA"/>
</dbReference>
<evidence type="ECO:0000256" key="3">
    <source>
        <dbReference type="ARBA" id="ARBA00022490"/>
    </source>
</evidence>
<sequence>MSHVVTIEEPQAKSQVSQTRFRGKSGAWGKVSASRTYDFLYDPLFIVSSEKDHNQANIQATVIRSKLRRVPRFRTMFSSMFHYPRYSVYWSKADPVPSFISRDWKRHEQRHREALQQLAAIDASFQMPKVYEDPDVTGKNRYKYFERPFLPFYQQMPFNVVFASTRADPYTFPPPPTKYLPLPSKYTVGTQTDYRDAEVQTDPYSPEYVVCQDSIPELLTLATLTWGRGLPAGQAEVEMIERAREKRAWEDTLPSLSDTSQFEKRRRMMNAMERKEWAFREQEIEKLQEIRLEVLKELLKKRDENQKEVNMARLNAQWSKLQEAKEAKLAQIQRKHVSAIRKLMGKGKNIEGKLERRNIIKDYCDYASQVYGPLSRLGRFPDNNSEDFVVKNHYLNTYEGLVELESCLPDFVTQPRVKPPKPKVTTTKDGFLKRAARVDRELAEVHKALLEKKNKDFEAKKPMRFLQRKPVPQPRLPTPTLEMSSNEEEDIEMAVIYLQKLLRGRVVQNMMFEGKEKRLELIQELRTSHALQEDDRLVKKAEKQVTLALQRQRNLHEHKVSLVENHLAGLEGRVLADMFDFLSKELVRLQEERRVHALAMLAERQRRMREAEESGRRQVEQRRLQEEDQIFKEVIKVHQSTVTSYLEDIILNTEENTAEEQARAEIEKMAEEINDIAYEMESRRTQLQSEEIVAELVYSFLIPQVQKDFVKEKEWGPSKASRTLCSPGAELALDRPRGSEAKLEVGREEQWNHADLVHCGEADSASTNPILGADEEEEGPQICRVCGDKATGYHFNVMTCEGCKGFFRRAMKRNARPRCPFRKGTCEITRKTRRQCQACRLRKCLESGMRKESEQRPREREWALIMSDAAVEQRRALIRRKKRERTETQPPGAKGLTEEQLMMIRELTTAQMNTFDSTFIHFKNFRLPDVLSSGHQNPEPLQIQSREEAAKWRKIREELCSVKLSLQLRGEDGSVWNYKPPADNGGKEIFSLLPHIADVSTYMFKGIINFAKVISCFRDLPIEDQISLLKGAAFELCQLRFNTVFNAETRTWECGRLSYCVEDPAGGFQQLLLEPVLKFHYMLKKLQLHKEEYVLMQAISLFSPDRPGVVQRLVVDQLQEQFAMTLKAYIEFNRPQPAHRFLFLKIMAILTELRSISAEHTQQLLRIHDVHPFATPLMQELFSTTNA</sequence>
<dbReference type="Proteomes" id="UP000664991">
    <property type="component" value="Unassembled WGS sequence"/>
</dbReference>
<evidence type="ECO:0000256" key="7">
    <source>
        <dbReference type="ARBA" id="ARBA00023015"/>
    </source>
</evidence>
<dbReference type="PANTHER" id="PTHR22455:SF10">
    <property type="entry name" value="CILIA- AND FLAGELLA-ASSOCIATED PROTEIN 91"/>
    <property type="match status" value="1"/>
</dbReference>
<evidence type="ECO:0000256" key="19">
    <source>
        <dbReference type="ARBA" id="ARBA00082649"/>
    </source>
</evidence>
<keyword evidence="5" id="KW-0863">Zinc-finger</keyword>
<accession>A0A836AMV8</accession>
<dbReference type="FunFam" id="1.10.565.10:FF:000024">
    <property type="entry name" value="Nuclear receptor subfamily 1 group I member 2"/>
    <property type="match status" value="1"/>
</dbReference>
<dbReference type="InterPro" id="IPR035500">
    <property type="entry name" value="NHR-like_dom_sf"/>
</dbReference>
<dbReference type="InterPro" id="IPR001628">
    <property type="entry name" value="Znf_hrmn_rcpt"/>
</dbReference>
<dbReference type="InterPro" id="IPR026720">
    <property type="entry name" value="CFAP91"/>
</dbReference>
<dbReference type="InterPro" id="IPR032840">
    <property type="entry name" value="CFAP91_dom"/>
</dbReference>
<comment type="similarity">
    <text evidence="2">Belongs to the nuclear hormone receptor family. NR1 subfamily.</text>
</comment>
<evidence type="ECO:0000256" key="13">
    <source>
        <dbReference type="ARBA" id="ARBA00023242"/>
    </source>
</evidence>
<evidence type="ECO:0000256" key="15">
    <source>
        <dbReference type="ARBA" id="ARBA00029468"/>
    </source>
</evidence>
<dbReference type="AlphaFoldDB" id="A0A836AMV8"/>
<evidence type="ECO:0000256" key="16">
    <source>
        <dbReference type="ARBA" id="ARBA00029555"/>
    </source>
</evidence>
<dbReference type="GO" id="GO:0005930">
    <property type="term" value="C:axoneme"/>
    <property type="evidence" value="ECO:0007669"/>
    <property type="project" value="UniProtKB-SubCell"/>
</dbReference>
<dbReference type="Pfam" id="PF00104">
    <property type="entry name" value="Hormone_recep"/>
    <property type="match status" value="1"/>
</dbReference>
<dbReference type="CDD" id="cd06934">
    <property type="entry name" value="NR_LBD_PXR_like"/>
    <property type="match status" value="1"/>
</dbReference>
<evidence type="ECO:0000256" key="5">
    <source>
        <dbReference type="ARBA" id="ARBA00022771"/>
    </source>
</evidence>
<evidence type="ECO:0000313" key="24">
    <source>
        <dbReference type="Proteomes" id="UP000664991"/>
    </source>
</evidence>
<evidence type="ECO:0000256" key="4">
    <source>
        <dbReference type="ARBA" id="ARBA00022723"/>
    </source>
</evidence>
<evidence type="ECO:0000256" key="2">
    <source>
        <dbReference type="ARBA" id="ARBA00008092"/>
    </source>
</evidence>
<evidence type="ECO:0000259" key="21">
    <source>
        <dbReference type="PROSITE" id="PS51030"/>
    </source>
</evidence>
<dbReference type="PRINTS" id="PR00047">
    <property type="entry name" value="STROIDFINGER"/>
</dbReference>
<dbReference type="SMART" id="SM00399">
    <property type="entry name" value="ZnF_C4"/>
    <property type="match status" value="1"/>
</dbReference>
<evidence type="ECO:0000256" key="14">
    <source>
        <dbReference type="ARBA" id="ARBA00023273"/>
    </source>
</evidence>
<feature type="coiled-coil region" evidence="20">
    <location>
        <begin position="652"/>
        <end position="679"/>
    </location>
</feature>
<evidence type="ECO:0000256" key="1">
    <source>
        <dbReference type="ARBA" id="ARBA00004430"/>
    </source>
</evidence>
<dbReference type="PRINTS" id="PR00398">
    <property type="entry name" value="STRDHORMONER"/>
</dbReference>
<dbReference type="InterPro" id="IPR001723">
    <property type="entry name" value="Nuclear_hrmn_rcpt"/>
</dbReference>
<evidence type="ECO:0000313" key="23">
    <source>
        <dbReference type="EMBL" id="KAG5215819.1"/>
    </source>
</evidence>
<evidence type="ECO:0000256" key="11">
    <source>
        <dbReference type="ARBA" id="ARBA00023170"/>
    </source>
</evidence>
<dbReference type="SMART" id="SM00430">
    <property type="entry name" value="HOLI"/>
    <property type="match status" value="1"/>
</dbReference>